<name>A0A2M7H2A8_9BACT</name>
<evidence type="ECO:0000256" key="3">
    <source>
        <dbReference type="SAM" id="Phobius"/>
    </source>
</evidence>
<organism evidence="4 5">
    <name type="scientific">Candidatus Kerfeldbacteria bacterium CG15_BIG_FIL_POST_REV_8_21_14_020_45_12</name>
    <dbReference type="NCBI Taxonomy" id="2014247"/>
    <lineage>
        <taxon>Bacteria</taxon>
        <taxon>Candidatus Kerfeldiibacteriota</taxon>
    </lineage>
</organism>
<dbReference type="Proteomes" id="UP000230292">
    <property type="component" value="Unassembled WGS sequence"/>
</dbReference>
<gene>
    <name evidence="4" type="ORF">COW24_05870</name>
</gene>
<accession>A0A2M7H2A8</accession>
<evidence type="ECO:0000313" key="4">
    <source>
        <dbReference type="EMBL" id="PIW36363.1"/>
    </source>
</evidence>
<evidence type="ECO:0008006" key="6">
    <source>
        <dbReference type="Google" id="ProtNLM"/>
    </source>
</evidence>
<feature type="coiled-coil region" evidence="1">
    <location>
        <begin position="63"/>
        <end position="90"/>
    </location>
</feature>
<sequence length="168" mass="19363">MRTTTIPKTPMSDKESRPIRRRGVAATRDAGWTRLWSSRGFVLMLALVVLFLGISVTKELIRRIEMRAEIASLETDVERLTKRNTEIDDLIALFSTSAQQDKEARVKLGLQSPGETVIVLPHRQTEKEIVLPDSDRIDYIPVHSQKTNPEKWLHFFWDKLDTIYSTET</sequence>
<evidence type="ECO:0000256" key="1">
    <source>
        <dbReference type="SAM" id="Coils"/>
    </source>
</evidence>
<evidence type="ECO:0000313" key="5">
    <source>
        <dbReference type="Proteomes" id="UP000230292"/>
    </source>
</evidence>
<comment type="caution">
    <text evidence="4">The sequence shown here is derived from an EMBL/GenBank/DDBJ whole genome shotgun (WGS) entry which is preliminary data.</text>
</comment>
<dbReference type="Pfam" id="PF04977">
    <property type="entry name" value="DivIC"/>
    <property type="match status" value="1"/>
</dbReference>
<keyword evidence="1" id="KW-0175">Coiled coil</keyword>
<reference evidence="4 5" key="1">
    <citation type="submission" date="2017-09" db="EMBL/GenBank/DDBJ databases">
        <title>Depth-based differentiation of microbial function through sediment-hosted aquifers and enrichment of novel symbionts in the deep terrestrial subsurface.</title>
        <authorList>
            <person name="Probst A.J."/>
            <person name="Ladd B."/>
            <person name="Jarett J.K."/>
            <person name="Geller-Mcgrath D.E."/>
            <person name="Sieber C.M."/>
            <person name="Emerson J.B."/>
            <person name="Anantharaman K."/>
            <person name="Thomas B.C."/>
            <person name="Malmstrom R."/>
            <person name="Stieglmeier M."/>
            <person name="Klingl A."/>
            <person name="Woyke T."/>
            <person name="Ryan C.M."/>
            <person name="Banfield J.F."/>
        </authorList>
    </citation>
    <scope>NUCLEOTIDE SEQUENCE [LARGE SCALE GENOMIC DNA]</scope>
    <source>
        <strain evidence="4">CG15_BIG_FIL_POST_REV_8_21_14_020_45_12</strain>
    </source>
</reference>
<dbReference type="EMBL" id="PFGC01000060">
    <property type="protein sequence ID" value="PIW36363.1"/>
    <property type="molecule type" value="Genomic_DNA"/>
</dbReference>
<dbReference type="AlphaFoldDB" id="A0A2M7H2A8"/>
<proteinExistence type="predicted"/>
<protein>
    <recommendedName>
        <fullName evidence="6">Septum formation initiator</fullName>
    </recommendedName>
</protein>
<evidence type="ECO:0000256" key="2">
    <source>
        <dbReference type="SAM" id="MobiDB-lite"/>
    </source>
</evidence>
<keyword evidence="3" id="KW-1133">Transmembrane helix</keyword>
<dbReference type="InterPro" id="IPR007060">
    <property type="entry name" value="FtsL/DivIC"/>
</dbReference>
<keyword evidence="3" id="KW-0472">Membrane</keyword>
<feature type="transmembrane region" description="Helical" evidence="3">
    <location>
        <begin position="40"/>
        <end position="57"/>
    </location>
</feature>
<keyword evidence="3" id="KW-0812">Transmembrane</keyword>
<feature type="region of interest" description="Disordered" evidence="2">
    <location>
        <begin position="1"/>
        <end position="22"/>
    </location>
</feature>